<evidence type="ECO:0000313" key="5">
    <source>
        <dbReference type="Proteomes" id="UP000053558"/>
    </source>
</evidence>
<name>A0A5M3MKW1_CONPW</name>
<dbReference type="InterPro" id="IPR050425">
    <property type="entry name" value="NAD(P)_dehydrat-like"/>
</dbReference>
<dbReference type="OMA" id="WEFYEAN"/>
<protein>
    <submittedName>
        <fullName evidence="4">D-lactaldehyde dehydrogenase</fullName>
    </submittedName>
</protein>
<evidence type="ECO:0000313" key="4">
    <source>
        <dbReference type="EMBL" id="EIW79667.1"/>
    </source>
</evidence>
<dbReference type="CDD" id="cd05227">
    <property type="entry name" value="AR_SDR_e"/>
    <property type="match status" value="1"/>
</dbReference>
<dbReference type="Proteomes" id="UP000053558">
    <property type="component" value="Unassembled WGS sequence"/>
</dbReference>
<evidence type="ECO:0000259" key="3">
    <source>
        <dbReference type="Pfam" id="PF01370"/>
    </source>
</evidence>
<dbReference type="Pfam" id="PF01370">
    <property type="entry name" value="Epimerase"/>
    <property type="match status" value="1"/>
</dbReference>
<dbReference type="RefSeq" id="XP_007770042.1">
    <property type="nucleotide sequence ID" value="XM_007771852.1"/>
</dbReference>
<keyword evidence="1" id="KW-0560">Oxidoreductase</keyword>
<accession>A0A5M3MKW1</accession>
<organism evidence="4 5">
    <name type="scientific">Coniophora puteana (strain RWD-64-598)</name>
    <name type="common">Brown rot fungus</name>
    <dbReference type="NCBI Taxonomy" id="741705"/>
    <lineage>
        <taxon>Eukaryota</taxon>
        <taxon>Fungi</taxon>
        <taxon>Dikarya</taxon>
        <taxon>Basidiomycota</taxon>
        <taxon>Agaricomycotina</taxon>
        <taxon>Agaricomycetes</taxon>
        <taxon>Agaricomycetidae</taxon>
        <taxon>Boletales</taxon>
        <taxon>Coniophorineae</taxon>
        <taxon>Coniophoraceae</taxon>
        <taxon>Coniophora</taxon>
    </lineage>
</organism>
<dbReference type="InterPro" id="IPR036291">
    <property type="entry name" value="NAD(P)-bd_dom_sf"/>
</dbReference>
<dbReference type="GeneID" id="19198585"/>
<dbReference type="KEGG" id="cput:CONPUDRAFT_106323"/>
<dbReference type="PANTHER" id="PTHR10366">
    <property type="entry name" value="NAD DEPENDENT EPIMERASE/DEHYDRATASE"/>
    <property type="match status" value="1"/>
</dbReference>
<dbReference type="Gene3D" id="3.40.50.720">
    <property type="entry name" value="NAD(P)-binding Rossmann-like Domain"/>
    <property type="match status" value="1"/>
</dbReference>
<dbReference type="SUPFAM" id="SSF51735">
    <property type="entry name" value="NAD(P)-binding Rossmann-fold domains"/>
    <property type="match status" value="1"/>
</dbReference>
<sequence length="357" mass="38794">MPEVPGKSTILVTGANGYIGVWTVRILLERGYSVRAAVRSEQRGQHLLSYFSTYGDRLKLAIVPDIMKDGAFDEAVKGIEGIVHTASPAVAITGHPDEIITPAVGGVTGIMHSALKHGTSLKRIVITSSMAAVMYHCDDSVTYTEKDWNESAVTECEQKAENATPMAKYCASKVKAERAAWDFVEKHKSEIGWDITVLNPPWVYGPSIQEADKPSALNSSAKYWFDAIVKGEIVALGSTDPLVAPGGGWVDVRDCAEAHVRALERPAAGGKRIIVSAGSPHVWQDFFDTANSLTPQPYQGSLAKGVPGGVKKGKNTIDSRTAHEFLGIEWRTMEQLTRDTLEDFQRKGSEWVVKVGE</sequence>
<gene>
    <name evidence="4" type="ORF">CONPUDRAFT_106323</name>
</gene>
<comment type="caution">
    <text evidence="4">The sequence shown here is derived from an EMBL/GenBank/DDBJ whole genome shotgun (WGS) entry which is preliminary data.</text>
</comment>
<keyword evidence="5" id="KW-1185">Reference proteome</keyword>
<reference evidence="5" key="1">
    <citation type="journal article" date="2012" name="Science">
        <title>The Paleozoic origin of enzymatic lignin decomposition reconstructed from 31 fungal genomes.</title>
        <authorList>
            <person name="Floudas D."/>
            <person name="Binder M."/>
            <person name="Riley R."/>
            <person name="Barry K."/>
            <person name="Blanchette R.A."/>
            <person name="Henrissat B."/>
            <person name="Martinez A.T."/>
            <person name="Otillar R."/>
            <person name="Spatafora J.W."/>
            <person name="Yadav J.S."/>
            <person name="Aerts A."/>
            <person name="Benoit I."/>
            <person name="Boyd A."/>
            <person name="Carlson A."/>
            <person name="Copeland A."/>
            <person name="Coutinho P.M."/>
            <person name="de Vries R.P."/>
            <person name="Ferreira P."/>
            <person name="Findley K."/>
            <person name="Foster B."/>
            <person name="Gaskell J."/>
            <person name="Glotzer D."/>
            <person name="Gorecki P."/>
            <person name="Heitman J."/>
            <person name="Hesse C."/>
            <person name="Hori C."/>
            <person name="Igarashi K."/>
            <person name="Jurgens J.A."/>
            <person name="Kallen N."/>
            <person name="Kersten P."/>
            <person name="Kohler A."/>
            <person name="Kuees U."/>
            <person name="Kumar T.K.A."/>
            <person name="Kuo A."/>
            <person name="LaButti K."/>
            <person name="Larrondo L.F."/>
            <person name="Lindquist E."/>
            <person name="Ling A."/>
            <person name="Lombard V."/>
            <person name="Lucas S."/>
            <person name="Lundell T."/>
            <person name="Martin R."/>
            <person name="McLaughlin D.J."/>
            <person name="Morgenstern I."/>
            <person name="Morin E."/>
            <person name="Murat C."/>
            <person name="Nagy L.G."/>
            <person name="Nolan M."/>
            <person name="Ohm R.A."/>
            <person name="Patyshakuliyeva A."/>
            <person name="Rokas A."/>
            <person name="Ruiz-Duenas F.J."/>
            <person name="Sabat G."/>
            <person name="Salamov A."/>
            <person name="Samejima M."/>
            <person name="Schmutz J."/>
            <person name="Slot J.C."/>
            <person name="St John F."/>
            <person name="Stenlid J."/>
            <person name="Sun H."/>
            <person name="Sun S."/>
            <person name="Syed K."/>
            <person name="Tsang A."/>
            <person name="Wiebenga A."/>
            <person name="Young D."/>
            <person name="Pisabarro A."/>
            <person name="Eastwood D.C."/>
            <person name="Martin F."/>
            <person name="Cullen D."/>
            <person name="Grigoriev I.V."/>
            <person name="Hibbett D.S."/>
        </authorList>
    </citation>
    <scope>NUCLEOTIDE SEQUENCE [LARGE SCALE GENOMIC DNA]</scope>
    <source>
        <strain evidence="5">RWD-64-598 SS2</strain>
    </source>
</reference>
<comment type="similarity">
    <text evidence="2">Belongs to the NAD(P)-dependent epimerase/dehydratase family. Dihydroflavonol-4-reductase subfamily.</text>
</comment>
<dbReference type="OrthoDB" id="2735536at2759"/>
<dbReference type="PANTHER" id="PTHR10366:SF564">
    <property type="entry name" value="STEROL-4-ALPHA-CARBOXYLATE 3-DEHYDROGENASE, DECARBOXYLATING"/>
    <property type="match status" value="1"/>
</dbReference>
<dbReference type="GO" id="GO:0016616">
    <property type="term" value="F:oxidoreductase activity, acting on the CH-OH group of donors, NAD or NADP as acceptor"/>
    <property type="evidence" value="ECO:0007669"/>
    <property type="project" value="TreeGrafter"/>
</dbReference>
<proteinExistence type="inferred from homology"/>
<evidence type="ECO:0000256" key="1">
    <source>
        <dbReference type="ARBA" id="ARBA00023002"/>
    </source>
</evidence>
<feature type="domain" description="NAD-dependent epimerase/dehydratase" evidence="3">
    <location>
        <begin position="10"/>
        <end position="275"/>
    </location>
</feature>
<evidence type="ECO:0000256" key="2">
    <source>
        <dbReference type="ARBA" id="ARBA00023445"/>
    </source>
</evidence>
<dbReference type="InterPro" id="IPR001509">
    <property type="entry name" value="Epimerase_deHydtase"/>
</dbReference>
<dbReference type="AlphaFoldDB" id="A0A5M3MKW1"/>
<dbReference type="EMBL" id="JH711580">
    <property type="protein sequence ID" value="EIW79667.1"/>
    <property type="molecule type" value="Genomic_DNA"/>
</dbReference>